<feature type="domain" description="Rab-GAP TBC" evidence="6">
    <location>
        <begin position="50"/>
        <end position="244"/>
    </location>
</feature>
<dbReference type="PANTHER" id="PTHR22957">
    <property type="entry name" value="TBC1 DOMAIN FAMILY MEMBER GTPASE-ACTIVATING PROTEIN"/>
    <property type="match status" value="1"/>
</dbReference>
<dbReference type="FunFam" id="1.10.472.80:FF:000026">
    <property type="entry name" value="Mitotic check point protein (Bub2)"/>
    <property type="match status" value="1"/>
</dbReference>
<comment type="similarity">
    <text evidence="5">Belongs to the BUB2 family.</text>
</comment>
<dbReference type="AlphaFoldDB" id="A0AAD9FWQ4"/>
<comment type="subcellular location">
    <subcellularLocation>
        <location evidence="1">Cytoplasm</location>
        <location evidence="1">Cytoskeleton</location>
    </subcellularLocation>
</comment>
<evidence type="ECO:0000256" key="3">
    <source>
        <dbReference type="ARBA" id="ARBA00023212"/>
    </source>
</evidence>
<dbReference type="PANTHER" id="PTHR22957:SF263">
    <property type="entry name" value="MITOTIC CHECK POINT PROTEIN BUB2"/>
    <property type="match status" value="1"/>
</dbReference>
<keyword evidence="3" id="KW-0206">Cytoskeleton</keyword>
<dbReference type="SUPFAM" id="SSF47923">
    <property type="entry name" value="Ypt/Rab-GAP domain of gyp1p"/>
    <property type="match status" value="2"/>
</dbReference>
<dbReference type="GO" id="GO:1990334">
    <property type="term" value="C:Bfa1-Bub2 complex"/>
    <property type="evidence" value="ECO:0007669"/>
    <property type="project" value="UniProtKB-ARBA"/>
</dbReference>
<evidence type="ECO:0000256" key="5">
    <source>
        <dbReference type="ARBA" id="ARBA00061049"/>
    </source>
</evidence>
<dbReference type="GO" id="GO:0005096">
    <property type="term" value="F:GTPase activator activity"/>
    <property type="evidence" value="ECO:0007669"/>
    <property type="project" value="TreeGrafter"/>
</dbReference>
<keyword evidence="4" id="KW-0131">Cell cycle</keyword>
<keyword evidence="2" id="KW-0963">Cytoplasm</keyword>
<dbReference type="SMART" id="SM00164">
    <property type="entry name" value="TBC"/>
    <property type="match status" value="1"/>
</dbReference>
<organism evidence="7 8">
    <name type="scientific">Papiliotrema laurentii</name>
    <name type="common">Cryptococcus laurentii</name>
    <dbReference type="NCBI Taxonomy" id="5418"/>
    <lineage>
        <taxon>Eukaryota</taxon>
        <taxon>Fungi</taxon>
        <taxon>Dikarya</taxon>
        <taxon>Basidiomycota</taxon>
        <taxon>Agaricomycotina</taxon>
        <taxon>Tremellomycetes</taxon>
        <taxon>Tremellales</taxon>
        <taxon>Rhynchogastremaceae</taxon>
        <taxon>Papiliotrema</taxon>
    </lineage>
</organism>
<sequence length="315" mass="35785">MTRAEDIDQGKVYDKLLGRLSARYRTPEDTEDGLKRLRRDVFKYGLPQGDLREPLRPWIWKVFLRVDPVDKAYKNEYCGYVQRGPSPVSSKIKNDTFRTLATDSQFKDRVTEDMIIRLLEAFVWKNSDTGGDQAMPFSYVQGMNVLAAPFLYVMPSQIEAFACFAIFIERHCPLYVQPTMTGVHRGLALLDRCLEYADAELYFDLRSKNLTAELYAFPSVLTLCACTPPLNQVLKLWDFLLAYGVHLNILAVVAQAHMIREDLLASPSPMKILRQFPPFDAATVITIVKAMAVALPADLYQELACHPTGQIPPLR</sequence>
<name>A0AAD9FWQ4_PAPLA</name>
<proteinExistence type="inferred from homology"/>
<evidence type="ECO:0000313" key="8">
    <source>
        <dbReference type="Proteomes" id="UP001182556"/>
    </source>
</evidence>
<evidence type="ECO:0000256" key="4">
    <source>
        <dbReference type="ARBA" id="ARBA00023306"/>
    </source>
</evidence>
<dbReference type="GO" id="GO:0010948">
    <property type="term" value="P:negative regulation of cell cycle process"/>
    <property type="evidence" value="ECO:0007669"/>
    <property type="project" value="UniProtKB-ARBA"/>
</dbReference>
<dbReference type="FunFam" id="1.10.8.270:FF:000035">
    <property type="entry name" value="Cell cycle arrest protein BUB2"/>
    <property type="match status" value="1"/>
</dbReference>
<reference evidence="7" key="1">
    <citation type="submission" date="2023-02" db="EMBL/GenBank/DDBJ databases">
        <title>Identification and recombinant expression of a fungal hydrolase from Papiliotrema laurentii that hydrolyzes apple cutin and clears colloidal polyester polyurethane.</title>
        <authorList>
            <consortium name="DOE Joint Genome Institute"/>
            <person name="Roman V.A."/>
            <person name="Bojanowski C."/>
            <person name="Crable B.R."/>
            <person name="Wagner D.N."/>
            <person name="Hung C.S."/>
            <person name="Nadeau L.J."/>
            <person name="Schratz L."/>
            <person name="Haridas S."/>
            <person name="Pangilinan J."/>
            <person name="Lipzen A."/>
            <person name="Na H."/>
            <person name="Yan M."/>
            <person name="Ng V."/>
            <person name="Grigoriev I.V."/>
            <person name="Spatafora J.W."/>
            <person name="Barlow D."/>
            <person name="Biffinger J."/>
            <person name="Kelley-Loughnane N."/>
            <person name="Varaljay V.A."/>
            <person name="Crookes-Goodson W.J."/>
        </authorList>
    </citation>
    <scope>NUCLEOTIDE SEQUENCE</scope>
    <source>
        <strain evidence="7">5307AH</strain>
    </source>
</reference>
<comment type="caution">
    <text evidence="7">The sequence shown here is derived from an EMBL/GenBank/DDBJ whole genome shotgun (WGS) entry which is preliminary data.</text>
</comment>
<dbReference type="Gene3D" id="1.10.8.270">
    <property type="entry name" value="putative rabgap domain of human tbc1 domain family member 14 like domains"/>
    <property type="match status" value="1"/>
</dbReference>
<keyword evidence="8" id="KW-1185">Reference proteome</keyword>
<evidence type="ECO:0000259" key="6">
    <source>
        <dbReference type="PROSITE" id="PS50086"/>
    </source>
</evidence>
<evidence type="ECO:0000256" key="2">
    <source>
        <dbReference type="ARBA" id="ARBA00022490"/>
    </source>
</evidence>
<dbReference type="Gene3D" id="1.10.472.80">
    <property type="entry name" value="Ypt/Rab-GAP domain of gyp1p, domain 3"/>
    <property type="match status" value="1"/>
</dbReference>
<protein>
    <submittedName>
        <fullName evidence="7">Rab-GTPase-TBC domain-containing protein</fullName>
    </submittedName>
</protein>
<accession>A0AAD9FWQ4</accession>
<dbReference type="Proteomes" id="UP001182556">
    <property type="component" value="Unassembled WGS sequence"/>
</dbReference>
<dbReference type="InterPro" id="IPR035969">
    <property type="entry name" value="Rab-GAP_TBC_sf"/>
</dbReference>
<evidence type="ECO:0000313" key="7">
    <source>
        <dbReference type="EMBL" id="KAK1927645.1"/>
    </source>
</evidence>
<evidence type="ECO:0000256" key="1">
    <source>
        <dbReference type="ARBA" id="ARBA00004245"/>
    </source>
</evidence>
<dbReference type="PROSITE" id="PS50086">
    <property type="entry name" value="TBC_RABGAP"/>
    <property type="match status" value="1"/>
</dbReference>
<dbReference type="EMBL" id="JAODAN010000001">
    <property type="protein sequence ID" value="KAK1927645.1"/>
    <property type="molecule type" value="Genomic_DNA"/>
</dbReference>
<gene>
    <name evidence="7" type="ORF">DB88DRAFT_478761</name>
</gene>
<dbReference type="InterPro" id="IPR000195">
    <property type="entry name" value="Rab-GAP-TBC_dom"/>
</dbReference>
<dbReference type="Pfam" id="PF00566">
    <property type="entry name" value="RabGAP-TBC"/>
    <property type="match status" value="1"/>
</dbReference>